<keyword evidence="7" id="KW-1185">Reference proteome</keyword>
<protein>
    <recommendedName>
        <fullName evidence="5">Nucleoporin Nup133/Nup155-like N-terminal domain-containing protein</fullName>
    </recommendedName>
</protein>
<reference evidence="6" key="1">
    <citation type="submission" date="2019-07" db="EMBL/GenBank/DDBJ databases">
        <title>Annotation for the trematode Paragonimus miyazaki's.</title>
        <authorList>
            <person name="Choi Y.-J."/>
        </authorList>
    </citation>
    <scope>NUCLEOTIDE SEQUENCE</scope>
    <source>
        <strain evidence="6">Japan</strain>
    </source>
</reference>
<dbReference type="GO" id="GO:0006606">
    <property type="term" value="P:protein import into nucleus"/>
    <property type="evidence" value="ECO:0007669"/>
    <property type="project" value="TreeGrafter"/>
</dbReference>
<dbReference type="GO" id="GO:0000972">
    <property type="term" value="P:transcription-dependent tethering of RNA polymerase II gene DNA at nuclear periphery"/>
    <property type="evidence" value="ECO:0007669"/>
    <property type="project" value="TreeGrafter"/>
</dbReference>
<comment type="caution">
    <text evidence="6">The sequence shown here is derived from an EMBL/GenBank/DDBJ whole genome shotgun (WGS) entry which is preliminary data.</text>
</comment>
<dbReference type="EMBL" id="JTDE01001455">
    <property type="protein sequence ID" value="KAF7258939.1"/>
    <property type="molecule type" value="Genomic_DNA"/>
</dbReference>
<sequence>MKPVGPKSIHGCVTVDMDDSRMLQVSRLCASLPVFASEALRTCAVSSVRFHPGEWLVIVTGNELFLWKYSSTSQLQSHSPCLNFSLPASDMPHTALLVGLIIPHSSGPSPSPTGCIALSSCGETLRLWPRLARNSVHTDINLAVSFGGLYGDEAIQLEPTSVPGTFVLATRTGHLLLVDPRNARDGVVCRLLTGTSKSDRPPSTAYSGGNSGSGLLSGIGRRVSNLFSLVASTGGLTSRLTPARGGGNMVFVRLVTRPNATPNGLCRIYMLLENQLDVWTIDRSLEEQMQDVFSIESLLRTSTHEPLLGQWRAVDMAIRQSSSDLACPSDDQQLIYILVSNAIHRPDDFGMYHLVTLSFSNRQPSTEAPRLCQSISSSTVLVEWPFGPLEPNSLQLCLPALESSLAKGCAPLYPCLLACVYSVRTGQVVVVEVLTGQLVATLEFGRQNSASVPGTTPTDGRLPCPSALIGCGSVDAQNLFVYVTCQRGLLALSPVSETGFTVGGYSHVADLSHSSIGDSGKSTVKTRPGSISLDSLVSESNRQHADRVPVIVVNTEDRRMLQTTAQLTAHGLIVWDPNDPVRVPLNLEPKDRGFVGVSEAARVYWMGFQEQASKYLSILLSEPDVQRWISSDFVRLVRRILDERPLFDARWRSVMTSAHADEDIPLSEGCLGFQFIVSRPTAEAPILAARRLVAKLEAVQRLKELLSLVSRSDKWVHSNALIPICEVNHYLGIRFPTDTDDISEAKDERTRRRFVGEETPAAELSCSDEDTMVYSCMLADDDNEVETCAQHLLRSLDSSRALKAAEDEPLDTSGRYASVHVLSCFHMAEELIEFTRALHTKLARAPQPMMQPIFQEVALSAGFSPSALQTVQPQEAVLQTITLIPNFIMMLAETVNRGISSSLQPLSNMSPSPISSVVGLVSPTTIQLFLESVDLITVGLAAVSAYRDRQLATLYKATDTPGSPKTHYLAGWLTDARPFGVGDVLLSFVSFSYVPLAVDYCCRQLTHTLCEMTNF</sequence>
<name>A0A8S9YV78_9TREM</name>
<dbReference type="SUPFAM" id="SSF117289">
    <property type="entry name" value="Nucleoporin domain"/>
    <property type="match status" value="1"/>
</dbReference>
<evidence type="ECO:0000259" key="5">
    <source>
        <dbReference type="Pfam" id="PF08801"/>
    </source>
</evidence>
<dbReference type="Proteomes" id="UP000822476">
    <property type="component" value="Unassembled WGS sequence"/>
</dbReference>
<accession>A0A8S9YV78</accession>
<evidence type="ECO:0000256" key="2">
    <source>
        <dbReference type="ARBA" id="ARBA00005569"/>
    </source>
</evidence>
<dbReference type="InterPro" id="IPR014908">
    <property type="entry name" value="Nucleoporin_Nup133/Nup155_N"/>
</dbReference>
<evidence type="ECO:0000256" key="1">
    <source>
        <dbReference type="ARBA" id="ARBA00004123"/>
    </source>
</evidence>
<dbReference type="PANTHER" id="PTHR13405">
    <property type="entry name" value="NUCLEAR PORE COMPLEX PROTEIN NUP133"/>
    <property type="match status" value="1"/>
</dbReference>
<dbReference type="PANTHER" id="PTHR13405:SF11">
    <property type="entry name" value="NUCLEAR PORE COMPLEX PROTEIN NUP133"/>
    <property type="match status" value="1"/>
</dbReference>
<dbReference type="Pfam" id="PF08801">
    <property type="entry name" value="Nucleoporin_N"/>
    <property type="match status" value="1"/>
</dbReference>
<evidence type="ECO:0000256" key="4">
    <source>
        <dbReference type="ARBA" id="ARBA00023242"/>
    </source>
</evidence>
<dbReference type="InterPro" id="IPR037624">
    <property type="entry name" value="Nup133-like"/>
</dbReference>
<dbReference type="GO" id="GO:0016973">
    <property type="term" value="P:poly(A)+ mRNA export from nucleus"/>
    <property type="evidence" value="ECO:0007669"/>
    <property type="project" value="TreeGrafter"/>
</dbReference>
<organism evidence="6 7">
    <name type="scientific">Paragonimus skrjabini miyazakii</name>
    <dbReference type="NCBI Taxonomy" id="59628"/>
    <lineage>
        <taxon>Eukaryota</taxon>
        <taxon>Metazoa</taxon>
        <taxon>Spiralia</taxon>
        <taxon>Lophotrochozoa</taxon>
        <taxon>Platyhelminthes</taxon>
        <taxon>Trematoda</taxon>
        <taxon>Digenea</taxon>
        <taxon>Plagiorchiida</taxon>
        <taxon>Troglotremata</taxon>
        <taxon>Troglotrematidae</taxon>
        <taxon>Paragonimus</taxon>
    </lineage>
</organism>
<evidence type="ECO:0000313" key="7">
    <source>
        <dbReference type="Proteomes" id="UP000822476"/>
    </source>
</evidence>
<evidence type="ECO:0000313" key="6">
    <source>
        <dbReference type="EMBL" id="KAF7258939.1"/>
    </source>
</evidence>
<dbReference type="OrthoDB" id="6285121at2759"/>
<keyword evidence="3" id="KW-0813">Transport</keyword>
<comment type="subcellular location">
    <subcellularLocation>
        <location evidence="1">Nucleus</location>
    </subcellularLocation>
</comment>
<dbReference type="AlphaFoldDB" id="A0A8S9YV78"/>
<dbReference type="GO" id="GO:0031080">
    <property type="term" value="C:nuclear pore outer ring"/>
    <property type="evidence" value="ECO:0007669"/>
    <property type="project" value="TreeGrafter"/>
</dbReference>
<keyword evidence="4" id="KW-0539">Nucleus</keyword>
<dbReference type="Gene3D" id="2.130.10.10">
    <property type="entry name" value="YVTN repeat-like/Quinoprotein amine dehydrogenase"/>
    <property type="match status" value="1"/>
</dbReference>
<feature type="domain" description="Nucleoporin Nup133/Nup155-like N-terminal" evidence="5">
    <location>
        <begin position="20"/>
        <end position="192"/>
    </location>
</feature>
<evidence type="ECO:0000256" key="3">
    <source>
        <dbReference type="ARBA" id="ARBA00022448"/>
    </source>
</evidence>
<dbReference type="GO" id="GO:0017056">
    <property type="term" value="F:structural constituent of nuclear pore"/>
    <property type="evidence" value="ECO:0007669"/>
    <property type="project" value="InterPro"/>
</dbReference>
<proteinExistence type="inferred from homology"/>
<dbReference type="InterPro" id="IPR015943">
    <property type="entry name" value="WD40/YVTN_repeat-like_dom_sf"/>
</dbReference>
<gene>
    <name evidence="6" type="ORF">EG68_03935</name>
</gene>
<comment type="similarity">
    <text evidence="2">Belongs to the nucleoporin Nup133 family.</text>
</comment>